<protein>
    <recommendedName>
        <fullName evidence="11">WW domain-binding protein 4</fullName>
    </recommendedName>
</protein>
<keyword evidence="4" id="KW-0862">Zinc</keyword>
<proteinExistence type="predicted"/>
<sequence length="392" mass="44976">MADYWKSQARKHCDFCKCWIADNKPSIEFHENGKRHKENVAKRIKESHKIGMKQIKQQKKFEDNLQSMEKAAMAAYMKDLAANHTDMSAQAIMQQKSESRLSEKSFASTNPNQVPDASPEAHPRNVNIPKVTRPKYTAADVDPCDPFAAQKLAKIAARDAKAAKKEAAKAKSDAEGNKKNSKGKKDSKLGAGIAVRKVWYEVKSQGYSYYWNTETNETMWEPPLEGYMSLEEQAKEAKEQELQAELLKEIDEQEKIEKKDLFEEQRANALREKMKLIRKQNEQKQSDADDADVKEEIPYRRDYSVPDKPQPYGSWTVIKTVEQPTINWQLPKVEEPEAPVISCKDPPVVKREFKEKTVTHLSLDDSDDEKPVVSFKKRKISQKNVRKTTSID</sequence>
<dbReference type="GO" id="GO:0005634">
    <property type="term" value="C:nucleus"/>
    <property type="evidence" value="ECO:0007669"/>
    <property type="project" value="UniProtKB-SubCell"/>
</dbReference>
<dbReference type="AlphaFoldDB" id="A0ABD2W9C0"/>
<feature type="region of interest" description="Disordered" evidence="6">
    <location>
        <begin position="90"/>
        <end position="129"/>
    </location>
</feature>
<name>A0ABD2W9C0_9HYME</name>
<dbReference type="InterPro" id="IPR000690">
    <property type="entry name" value="Matrin/U1-C_Znf_C2H2"/>
</dbReference>
<feature type="compositionally biased region" description="Basic and acidic residues" evidence="6">
    <location>
        <begin position="294"/>
        <end position="305"/>
    </location>
</feature>
<feature type="compositionally biased region" description="Basic and acidic residues" evidence="6">
    <location>
        <begin position="278"/>
        <end position="287"/>
    </location>
</feature>
<comment type="caution">
    <text evidence="9">The sequence shown here is derived from an EMBL/GenBank/DDBJ whole genome shotgun (WGS) entry which is preliminary data.</text>
</comment>
<evidence type="ECO:0000313" key="9">
    <source>
        <dbReference type="EMBL" id="KAL3389428.1"/>
    </source>
</evidence>
<dbReference type="Proteomes" id="UP001627154">
    <property type="component" value="Unassembled WGS sequence"/>
</dbReference>
<feature type="domain" description="Matrin-type" evidence="8">
    <location>
        <begin position="11"/>
        <end position="42"/>
    </location>
</feature>
<dbReference type="Gene3D" id="2.20.70.10">
    <property type="match status" value="1"/>
</dbReference>
<evidence type="ECO:0000256" key="5">
    <source>
        <dbReference type="ARBA" id="ARBA00023242"/>
    </source>
</evidence>
<evidence type="ECO:0000256" key="4">
    <source>
        <dbReference type="ARBA" id="ARBA00022833"/>
    </source>
</evidence>
<keyword evidence="3" id="KW-0863">Zinc-finger</keyword>
<dbReference type="PROSITE" id="PS50171">
    <property type="entry name" value="ZF_MATRIN"/>
    <property type="match status" value="1"/>
</dbReference>
<dbReference type="SMART" id="SM00451">
    <property type="entry name" value="ZnF_U1"/>
    <property type="match status" value="1"/>
</dbReference>
<organism evidence="9 10">
    <name type="scientific">Trichogramma kaykai</name>
    <dbReference type="NCBI Taxonomy" id="54128"/>
    <lineage>
        <taxon>Eukaryota</taxon>
        <taxon>Metazoa</taxon>
        <taxon>Ecdysozoa</taxon>
        <taxon>Arthropoda</taxon>
        <taxon>Hexapoda</taxon>
        <taxon>Insecta</taxon>
        <taxon>Pterygota</taxon>
        <taxon>Neoptera</taxon>
        <taxon>Endopterygota</taxon>
        <taxon>Hymenoptera</taxon>
        <taxon>Apocrita</taxon>
        <taxon>Proctotrupomorpha</taxon>
        <taxon>Chalcidoidea</taxon>
        <taxon>Trichogrammatidae</taxon>
        <taxon>Trichogramma</taxon>
    </lineage>
</organism>
<feature type="region of interest" description="Disordered" evidence="6">
    <location>
        <begin position="168"/>
        <end position="187"/>
    </location>
</feature>
<dbReference type="PROSITE" id="PS50020">
    <property type="entry name" value="WW_DOMAIN_2"/>
    <property type="match status" value="1"/>
</dbReference>
<evidence type="ECO:0000259" key="8">
    <source>
        <dbReference type="PROSITE" id="PS50171"/>
    </source>
</evidence>
<dbReference type="PANTHER" id="PTHR13173">
    <property type="entry name" value="WW DOMAIN BINDING PROTEIN 4"/>
    <property type="match status" value="1"/>
</dbReference>
<dbReference type="SUPFAM" id="SSF51045">
    <property type="entry name" value="WW domain"/>
    <property type="match status" value="1"/>
</dbReference>
<keyword evidence="2" id="KW-0479">Metal-binding</keyword>
<dbReference type="InterPro" id="IPR001202">
    <property type="entry name" value="WW_dom"/>
</dbReference>
<dbReference type="Pfam" id="PF06220">
    <property type="entry name" value="zf-U1"/>
    <property type="match status" value="1"/>
</dbReference>
<evidence type="ECO:0000259" key="7">
    <source>
        <dbReference type="PROSITE" id="PS50020"/>
    </source>
</evidence>
<evidence type="ECO:0000256" key="2">
    <source>
        <dbReference type="ARBA" id="ARBA00022723"/>
    </source>
</evidence>
<dbReference type="EMBL" id="JBJJXI010000123">
    <property type="protein sequence ID" value="KAL3389428.1"/>
    <property type="molecule type" value="Genomic_DNA"/>
</dbReference>
<evidence type="ECO:0000256" key="6">
    <source>
        <dbReference type="SAM" id="MobiDB-lite"/>
    </source>
</evidence>
<dbReference type="CDD" id="cd00201">
    <property type="entry name" value="WW"/>
    <property type="match status" value="1"/>
</dbReference>
<evidence type="ECO:0008006" key="11">
    <source>
        <dbReference type="Google" id="ProtNLM"/>
    </source>
</evidence>
<dbReference type="GO" id="GO:0008270">
    <property type="term" value="F:zinc ion binding"/>
    <property type="evidence" value="ECO:0007669"/>
    <property type="project" value="UniProtKB-KW"/>
</dbReference>
<dbReference type="PANTHER" id="PTHR13173:SF10">
    <property type="entry name" value="WW DOMAIN-BINDING PROTEIN 4"/>
    <property type="match status" value="1"/>
</dbReference>
<accession>A0ABD2W9C0</accession>
<comment type="subcellular location">
    <subcellularLocation>
        <location evidence="1">Nucleus</location>
    </subcellularLocation>
</comment>
<dbReference type="SMART" id="SM00456">
    <property type="entry name" value="WW"/>
    <property type="match status" value="1"/>
</dbReference>
<evidence type="ECO:0000313" key="10">
    <source>
        <dbReference type="Proteomes" id="UP001627154"/>
    </source>
</evidence>
<keyword evidence="5" id="KW-0539">Nucleus</keyword>
<feature type="compositionally biased region" description="Polar residues" evidence="6">
    <location>
        <begin position="105"/>
        <end position="115"/>
    </location>
</feature>
<feature type="region of interest" description="Disordered" evidence="6">
    <location>
        <begin position="278"/>
        <end position="308"/>
    </location>
</feature>
<evidence type="ECO:0000256" key="3">
    <source>
        <dbReference type="ARBA" id="ARBA00022771"/>
    </source>
</evidence>
<keyword evidence="10" id="KW-1185">Reference proteome</keyword>
<feature type="domain" description="WW" evidence="7">
    <location>
        <begin position="199"/>
        <end position="225"/>
    </location>
</feature>
<evidence type="ECO:0000256" key="1">
    <source>
        <dbReference type="ARBA" id="ARBA00004123"/>
    </source>
</evidence>
<dbReference type="InterPro" id="IPR040023">
    <property type="entry name" value="WBP4"/>
</dbReference>
<dbReference type="InterPro" id="IPR003604">
    <property type="entry name" value="Matrin/U1-like-C_Znf_C2H2"/>
</dbReference>
<reference evidence="9 10" key="1">
    <citation type="journal article" date="2024" name="bioRxiv">
        <title>A reference genome for Trichogramma kaykai: A tiny desert-dwelling parasitoid wasp with competing sex-ratio distorters.</title>
        <authorList>
            <person name="Culotta J."/>
            <person name="Lindsey A.R."/>
        </authorList>
    </citation>
    <scope>NUCLEOTIDE SEQUENCE [LARGE SCALE GENOMIC DNA]</scope>
    <source>
        <strain evidence="9 10">KSX58</strain>
    </source>
</reference>
<dbReference type="InterPro" id="IPR036020">
    <property type="entry name" value="WW_dom_sf"/>
</dbReference>
<dbReference type="InterPro" id="IPR013085">
    <property type="entry name" value="U1-CZ_Znf_C2H2"/>
</dbReference>
<gene>
    <name evidence="9" type="ORF">TKK_015652</name>
</gene>